<name>A0AAN7UMP1_9PEZI</name>
<feature type="region of interest" description="Disordered" evidence="1">
    <location>
        <begin position="93"/>
        <end position="122"/>
    </location>
</feature>
<feature type="compositionally biased region" description="Acidic residues" evidence="1">
    <location>
        <begin position="231"/>
        <end position="246"/>
    </location>
</feature>
<feature type="compositionally biased region" description="Pro residues" evidence="1">
    <location>
        <begin position="96"/>
        <end position="105"/>
    </location>
</feature>
<feature type="compositionally biased region" description="Acidic residues" evidence="1">
    <location>
        <begin position="167"/>
        <end position="183"/>
    </location>
</feature>
<accession>A0AAN7UMP1</accession>
<feature type="region of interest" description="Disordered" evidence="1">
    <location>
        <begin position="1"/>
        <end position="22"/>
    </location>
</feature>
<dbReference type="AlphaFoldDB" id="A0AAN7UMP1"/>
<evidence type="ECO:0000256" key="1">
    <source>
        <dbReference type="SAM" id="MobiDB-lite"/>
    </source>
</evidence>
<reference evidence="2 3" key="1">
    <citation type="submission" date="2023-10" db="EMBL/GenBank/DDBJ databases">
        <title>Draft genome sequence of Xylaria bambusicola isolate GMP-LS, the root and basal stem rot pathogen of sugarcane in Indonesia.</title>
        <authorList>
            <person name="Selvaraj P."/>
            <person name="Muralishankar V."/>
            <person name="Muruganantham S."/>
            <person name="Sp S."/>
            <person name="Haryani S."/>
            <person name="Lau K.J.X."/>
            <person name="Naqvi N.I."/>
        </authorList>
    </citation>
    <scope>NUCLEOTIDE SEQUENCE [LARGE SCALE GENOMIC DNA]</scope>
    <source>
        <strain evidence="2">GMP-LS</strain>
    </source>
</reference>
<dbReference type="Proteomes" id="UP001305414">
    <property type="component" value="Unassembled WGS sequence"/>
</dbReference>
<feature type="region of interest" description="Disordered" evidence="1">
    <location>
        <begin position="219"/>
        <end position="246"/>
    </location>
</feature>
<feature type="region of interest" description="Disordered" evidence="1">
    <location>
        <begin position="141"/>
        <end position="193"/>
    </location>
</feature>
<feature type="region of interest" description="Disordered" evidence="1">
    <location>
        <begin position="40"/>
        <end position="66"/>
    </location>
</feature>
<dbReference type="EMBL" id="JAWHQM010000013">
    <property type="protein sequence ID" value="KAK5630039.1"/>
    <property type="molecule type" value="Genomic_DNA"/>
</dbReference>
<sequence>MSTKTSMSPAEERDSRARQPRKHCTIFAYHRSRRLTADEDTTKFLHSTTTPKTSRKTRVRKPAPTTKKVFKHTRVSKINTVYSHSIKVNQAALPQAQPPTPPVTPPAALKISPKAGDDNHSPDLSLPKLCLSLRVKTDVERQMAPERHTSKVEARKTEVKAPQEALPDFETDDGSGYEGGDEDMYPRVEPKPKRFLKRKIQRKKDWKYEDGMEMGLGLDSDPKCYENFSDSGDDDYWMDDVEDVEV</sequence>
<organism evidence="2 3">
    <name type="scientific">Xylaria bambusicola</name>
    <dbReference type="NCBI Taxonomy" id="326684"/>
    <lineage>
        <taxon>Eukaryota</taxon>
        <taxon>Fungi</taxon>
        <taxon>Dikarya</taxon>
        <taxon>Ascomycota</taxon>
        <taxon>Pezizomycotina</taxon>
        <taxon>Sordariomycetes</taxon>
        <taxon>Xylariomycetidae</taxon>
        <taxon>Xylariales</taxon>
        <taxon>Xylariaceae</taxon>
        <taxon>Xylaria</taxon>
    </lineage>
</organism>
<feature type="compositionally biased region" description="Basic and acidic residues" evidence="1">
    <location>
        <begin position="141"/>
        <end position="161"/>
    </location>
</feature>
<proteinExistence type="predicted"/>
<gene>
    <name evidence="2" type="ORF">RRF57_005754</name>
</gene>
<evidence type="ECO:0000313" key="3">
    <source>
        <dbReference type="Proteomes" id="UP001305414"/>
    </source>
</evidence>
<protein>
    <submittedName>
        <fullName evidence="2">Uncharacterized protein</fullName>
    </submittedName>
</protein>
<comment type="caution">
    <text evidence="2">The sequence shown here is derived from an EMBL/GenBank/DDBJ whole genome shotgun (WGS) entry which is preliminary data.</text>
</comment>
<evidence type="ECO:0000313" key="2">
    <source>
        <dbReference type="EMBL" id="KAK5630039.1"/>
    </source>
</evidence>
<keyword evidence="3" id="KW-1185">Reference proteome</keyword>